<accession>A0A6V7YBW7</accession>
<dbReference type="GO" id="GO:0030165">
    <property type="term" value="F:PDZ domain binding"/>
    <property type="evidence" value="ECO:0007669"/>
    <property type="project" value="TreeGrafter"/>
</dbReference>
<dbReference type="EMBL" id="CAJEWN010003651">
    <property type="protein sequence ID" value="CAD2208257.1"/>
    <property type="molecule type" value="Genomic_DNA"/>
</dbReference>
<organism evidence="3 4">
    <name type="scientific">Meloidogyne enterolobii</name>
    <name type="common">Root-knot nematode worm</name>
    <name type="synonym">Meloidogyne mayaguensis</name>
    <dbReference type="NCBI Taxonomy" id="390850"/>
    <lineage>
        <taxon>Eukaryota</taxon>
        <taxon>Metazoa</taxon>
        <taxon>Ecdysozoa</taxon>
        <taxon>Nematoda</taxon>
        <taxon>Chromadorea</taxon>
        <taxon>Rhabditida</taxon>
        <taxon>Tylenchina</taxon>
        <taxon>Tylenchomorpha</taxon>
        <taxon>Tylenchoidea</taxon>
        <taxon>Meloidogynidae</taxon>
        <taxon>Meloidogyninae</taxon>
        <taxon>Meloidogyne</taxon>
    </lineage>
</organism>
<evidence type="ECO:0000259" key="2">
    <source>
        <dbReference type="Pfam" id="PF07693"/>
    </source>
</evidence>
<proteinExistence type="predicted"/>
<gene>
    <name evidence="3" type="ORF">MENT_LOCUS62273</name>
</gene>
<dbReference type="GO" id="GO:0019887">
    <property type="term" value="F:protein kinase regulator activity"/>
    <property type="evidence" value="ECO:0007669"/>
    <property type="project" value="TreeGrafter"/>
</dbReference>
<feature type="transmembrane region" description="Helical" evidence="1">
    <location>
        <begin position="159"/>
        <end position="181"/>
    </location>
</feature>
<protein>
    <recommendedName>
        <fullName evidence="2">KAP NTPase domain-containing protein</fullName>
    </recommendedName>
</protein>
<keyword evidence="1" id="KW-0812">Transmembrane</keyword>
<feature type="domain" description="KAP NTPase" evidence="2">
    <location>
        <begin position="83"/>
        <end position="432"/>
    </location>
</feature>
<name>A0A6V7YBW7_MELEN</name>
<dbReference type="Pfam" id="PF07693">
    <property type="entry name" value="KAP_NTPase"/>
    <property type="match status" value="1"/>
</dbReference>
<dbReference type="AlphaFoldDB" id="A0A6V7YBW7"/>
<feature type="transmembrane region" description="Helical" evidence="1">
    <location>
        <begin position="297"/>
        <end position="318"/>
    </location>
</feature>
<dbReference type="InterPro" id="IPR011646">
    <property type="entry name" value="KAP_P-loop"/>
</dbReference>
<evidence type="ECO:0000256" key="1">
    <source>
        <dbReference type="SAM" id="Phobius"/>
    </source>
</evidence>
<dbReference type="PANTHER" id="PTHR24116">
    <property type="entry name" value="KINASE D-INTERACTING SUBSTRATE OF 220 KDA"/>
    <property type="match status" value="1"/>
</dbReference>
<feature type="transmembrane region" description="Helical" evidence="1">
    <location>
        <begin position="132"/>
        <end position="153"/>
    </location>
</feature>
<dbReference type="PANTHER" id="PTHR24116:SF0">
    <property type="entry name" value="KINASE D-INTERACTING SUBSTRATE OF 220 KDA"/>
    <property type="match status" value="1"/>
</dbReference>
<keyword evidence="1" id="KW-1133">Transmembrane helix</keyword>
<evidence type="ECO:0000313" key="4">
    <source>
        <dbReference type="Proteomes" id="UP000580250"/>
    </source>
</evidence>
<sequence>MGAKLSTTDNAGDNALHLALRARSRRLTQILLVNPSDSKLLYRPNKLGETPYSIDQESPQPILPTIFGPFGTEVDLKSLLGFDSYGDVIADVVCEPNLSLPLTIGLYAKWGSGKSILLSRIRNSMKSFSRTWLDGIELYWSWSLILIHYFLLYKKGMNYFFLWCWIGMFLIFLCAYSFIYYGSEVRLWNGSISAARLLARTFARFKLMLSVLTLNAPTRGTEKEIHEKKLISPVSFLFADNHRLSFIGGEQALANIVQSLFVAAEEHYGTLAVRLFTSFKQYQNAENSSKLQSICGIPVLLIILMFPLSLAISSLLFIQNQHLAASVFIAFSVISGTVLLYVLSIRLIINLPKHRIARIINRIHLQPFERMLQKLQKEVDLLVSLVTTLDAFINSQTRLVIMVDGLDSCEQNKMVSIIGCIQFIFLFSPKCSICCFTCFR</sequence>
<evidence type="ECO:0000313" key="3">
    <source>
        <dbReference type="EMBL" id="CAD2208257.1"/>
    </source>
</evidence>
<dbReference type="OrthoDB" id="6084525at2759"/>
<dbReference type="InterPro" id="IPR052771">
    <property type="entry name" value="Neurotrophin_sig_adaptor"/>
</dbReference>
<keyword evidence="1" id="KW-0472">Membrane</keyword>
<reference evidence="3 4" key="1">
    <citation type="submission" date="2020-08" db="EMBL/GenBank/DDBJ databases">
        <authorList>
            <person name="Koutsovoulos G."/>
            <person name="Danchin GJ E."/>
        </authorList>
    </citation>
    <scope>NUCLEOTIDE SEQUENCE [LARGE SCALE GENOMIC DNA]</scope>
</reference>
<comment type="caution">
    <text evidence="3">The sequence shown here is derived from an EMBL/GenBank/DDBJ whole genome shotgun (WGS) entry which is preliminary data.</text>
</comment>
<dbReference type="Proteomes" id="UP000580250">
    <property type="component" value="Unassembled WGS sequence"/>
</dbReference>
<feature type="transmembrane region" description="Helical" evidence="1">
    <location>
        <begin position="324"/>
        <end position="349"/>
    </location>
</feature>